<dbReference type="KEGG" id="cphy:B5808_20550"/>
<keyword evidence="3" id="KW-1185">Reference proteome</keyword>
<evidence type="ECO:0000256" key="1">
    <source>
        <dbReference type="SAM" id="MobiDB-lite"/>
    </source>
</evidence>
<evidence type="ECO:0000313" key="2">
    <source>
        <dbReference type="EMBL" id="ARJ07783.1"/>
    </source>
</evidence>
<gene>
    <name evidence="2" type="ORF">B5808_20550</name>
</gene>
<dbReference type="RefSeq" id="WP_085021915.1">
    <property type="nucleotide sequence ID" value="NZ_BMHD01000004.1"/>
</dbReference>
<evidence type="ECO:0000313" key="3">
    <source>
        <dbReference type="Proteomes" id="UP000192775"/>
    </source>
</evidence>
<feature type="region of interest" description="Disordered" evidence="1">
    <location>
        <begin position="1"/>
        <end position="26"/>
    </location>
</feature>
<reference evidence="2 3" key="1">
    <citation type="submission" date="2017-04" db="EMBL/GenBank/DDBJ databases">
        <authorList>
            <person name="Afonso C.L."/>
            <person name="Miller P.J."/>
            <person name="Scott M.A."/>
            <person name="Spackman E."/>
            <person name="Goraichik I."/>
            <person name="Dimitrov K.M."/>
            <person name="Suarez D.L."/>
            <person name="Swayne D.E."/>
        </authorList>
    </citation>
    <scope>NUCLEOTIDE SEQUENCE [LARGE SCALE GENOMIC DNA]</scope>
    <source>
        <strain evidence="3">XA(T)</strain>
        <plasmid evidence="3">Plasmid unnamed2</plasmid>
    </source>
</reference>
<accession>A0A1X9LRI5</accession>
<name>A0A1X9LRI5_9MICO</name>
<dbReference type="Pfam" id="PF16259">
    <property type="entry name" value="DUF4913"/>
    <property type="match status" value="1"/>
</dbReference>
<dbReference type="AlphaFoldDB" id="A0A1X9LRI5"/>
<protein>
    <submittedName>
        <fullName evidence="2">Uncharacterized protein</fullName>
    </submittedName>
</protein>
<feature type="compositionally biased region" description="Acidic residues" evidence="1">
    <location>
        <begin position="7"/>
        <end position="23"/>
    </location>
</feature>
<dbReference type="InterPro" id="IPR032584">
    <property type="entry name" value="DUF4913"/>
</dbReference>
<keyword evidence="2" id="KW-0614">Plasmid</keyword>
<proteinExistence type="predicted"/>
<dbReference type="EMBL" id="CP020717">
    <property type="protein sequence ID" value="ARJ07783.1"/>
    <property type="molecule type" value="Genomic_DNA"/>
</dbReference>
<sequence>MGVNPDELGEDTDVDEPEEEESEPKELVYGSVNEFVREYLRNVYRRRIDGQPWMWVGDWWRYPEAEDVLDALWRAWEHLNLDGRTGKSVWWRDHARPHMESLMTKGTSPFPAEAVKAQSTTVLDPLPYVEPPAGSYPDQRGPAAVAAAIVHLLAHRDLPDWDTRITGYLAHPGAVDLDELPVPAATSDAVEVLDGEGEAVDVVVGDLLVQLARTAPADPWLATDIQPLT</sequence>
<organism evidence="2 3">
    <name type="scientific">Cnuibacter physcomitrellae</name>
    <dbReference type="NCBI Taxonomy" id="1619308"/>
    <lineage>
        <taxon>Bacteria</taxon>
        <taxon>Bacillati</taxon>
        <taxon>Actinomycetota</taxon>
        <taxon>Actinomycetes</taxon>
        <taxon>Micrococcales</taxon>
        <taxon>Microbacteriaceae</taxon>
        <taxon>Cnuibacter</taxon>
    </lineage>
</organism>
<geneLocation type="plasmid" evidence="2">
    <name>unnamed2</name>
</geneLocation>
<dbReference type="Proteomes" id="UP000192775">
    <property type="component" value="Plasmid unnamed2"/>
</dbReference>